<sequence length="448" mass="49383">MAMPGCRAARCWGWLSSSAGLPGRRSSRGCVWSMEGPEMLQIKQVMARLGVPQCALARQAQVSNAAVAQIVNHGHWPRNAEMAAQVRSSAQALLSGKGATEQELAALWLPLPPEKESAPACCEHAEAISPKEVRTPKEKKRMLILKPFLTENAQRQFGLGLRNPFDGEVTCESEMFLNGEIRYIHQAAWQAATGGRMVAIVGESGAGKTTMLDHLRDQIAHERRPVVCITPSVSSMEETDTRGNPLRIADLHAAILYKLAAGQRAVKVPQNSQKRFVAVQAALEESTAQGRGHLLIIEEAHAMPVATLNQLKRLNEEMKMGRRYMLGILLVGHPELEKKLTRHDVRESMQRTSIVHLQPLGADLAAYLQHRAKAAARQLDEFITVDGIDELKTRLTIQRGPRSAPLSMLYPLNVNNWMTLCMNTAAEIGAPRIDRDVVRIANPQVRGD</sequence>
<gene>
    <name evidence="2" type="ORF">EBQ24_08925</name>
</gene>
<name>A0A3M6QXY1_9BURK</name>
<dbReference type="PANTHER" id="PTHR35894">
    <property type="entry name" value="GENERAL SECRETION PATHWAY PROTEIN A-RELATED"/>
    <property type="match status" value="1"/>
</dbReference>
<dbReference type="PANTHER" id="PTHR35894:SF1">
    <property type="entry name" value="PHOSPHORIBULOKINASE _ URIDINE KINASE FAMILY"/>
    <property type="match status" value="1"/>
</dbReference>
<evidence type="ECO:0000259" key="1">
    <source>
        <dbReference type="Pfam" id="PF13401"/>
    </source>
</evidence>
<dbReference type="GO" id="GO:0016887">
    <property type="term" value="F:ATP hydrolysis activity"/>
    <property type="evidence" value="ECO:0007669"/>
    <property type="project" value="InterPro"/>
</dbReference>
<dbReference type="Proteomes" id="UP000281171">
    <property type="component" value="Unassembled WGS sequence"/>
</dbReference>
<organism evidence="2 3">
    <name type="scientific">Allofranklinella schreckenbergeri</name>
    <dbReference type="NCBI Taxonomy" id="1076744"/>
    <lineage>
        <taxon>Bacteria</taxon>
        <taxon>Pseudomonadati</taxon>
        <taxon>Pseudomonadota</taxon>
        <taxon>Betaproteobacteria</taxon>
        <taxon>Burkholderiales</taxon>
        <taxon>Comamonadaceae</taxon>
        <taxon>Allofranklinella</taxon>
    </lineage>
</organism>
<reference evidence="2 3" key="1">
    <citation type="submission" date="2018-10" db="EMBL/GenBank/DDBJ databases">
        <title>Comamonadaceae CDC group NO-1 genome sequencing and assembly.</title>
        <authorList>
            <person name="Bernier A.-M."/>
            <person name="Bernard K."/>
        </authorList>
    </citation>
    <scope>NUCLEOTIDE SEQUENCE [LARGE SCALE GENOMIC DNA]</scope>
    <source>
        <strain evidence="2 3">NML180581</strain>
    </source>
</reference>
<evidence type="ECO:0000313" key="2">
    <source>
        <dbReference type="EMBL" id="RMX07459.1"/>
    </source>
</evidence>
<accession>A0A3M6QXY1</accession>
<dbReference type="InterPro" id="IPR052026">
    <property type="entry name" value="ExeA_AAA_ATPase_DNA-bind"/>
</dbReference>
<feature type="domain" description="ORC1/DEAH AAA+ ATPase" evidence="1">
    <location>
        <begin position="194"/>
        <end position="340"/>
    </location>
</feature>
<dbReference type="AlphaFoldDB" id="A0A3M6QXY1"/>
<comment type="caution">
    <text evidence="2">The sequence shown here is derived from an EMBL/GenBank/DDBJ whole genome shotgun (WGS) entry which is preliminary data.</text>
</comment>
<dbReference type="Pfam" id="PF13401">
    <property type="entry name" value="AAA_22"/>
    <property type="match status" value="1"/>
</dbReference>
<evidence type="ECO:0000313" key="3">
    <source>
        <dbReference type="Proteomes" id="UP000281171"/>
    </source>
</evidence>
<protein>
    <recommendedName>
        <fullName evidence="1">ORC1/DEAH AAA+ ATPase domain-containing protein</fullName>
    </recommendedName>
</protein>
<dbReference type="SUPFAM" id="SSF52540">
    <property type="entry name" value="P-loop containing nucleoside triphosphate hydrolases"/>
    <property type="match status" value="1"/>
</dbReference>
<dbReference type="InterPro" id="IPR027417">
    <property type="entry name" value="P-loop_NTPase"/>
</dbReference>
<dbReference type="EMBL" id="RDQK01000020">
    <property type="protein sequence ID" value="RMX07459.1"/>
    <property type="molecule type" value="Genomic_DNA"/>
</dbReference>
<proteinExistence type="predicted"/>
<dbReference type="InterPro" id="IPR049945">
    <property type="entry name" value="AAA_22"/>
</dbReference>
<dbReference type="Gene3D" id="3.40.50.300">
    <property type="entry name" value="P-loop containing nucleotide triphosphate hydrolases"/>
    <property type="match status" value="1"/>
</dbReference>